<proteinExistence type="predicted"/>
<evidence type="ECO:0000313" key="1">
    <source>
        <dbReference type="EMBL" id="KRR21881.1"/>
    </source>
</evidence>
<evidence type="ECO:0000313" key="2">
    <source>
        <dbReference type="Proteomes" id="UP000052023"/>
    </source>
</evidence>
<comment type="caution">
    <text evidence="1">The sequence shown here is derived from an EMBL/GenBank/DDBJ whole genome shotgun (WGS) entry which is preliminary data.</text>
</comment>
<sequence>MSYYAANPYYAPDDFSEQRAKQACADHEAGTWFAYATKPQTARYNARMEVAAAYRGVPRWAREREAALKEFAETTVAASELCAETVRELMKAGEVSEALQYRWEELAVAGAMAQAAE</sequence>
<dbReference type="Proteomes" id="UP000052023">
    <property type="component" value="Unassembled WGS sequence"/>
</dbReference>
<dbReference type="OrthoDB" id="9931374at2"/>
<organism evidence="1 2">
    <name type="scientific">Bradyrhizobium retamae</name>
    <dbReference type="NCBI Taxonomy" id="1300035"/>
    <lineage>
        <taxon>Bacteria</taxon>
        <taxon>Pseudomonadati</taxon>
        <taxon>Pseudomonadota</taxon>
        <taxon>Alphaproteobacteria</taxon>
        <taxon>Hyphomicrobiales</taxon>
        <taxon>Nitrobacteraceae</taxon>
        <taxon>Bradyrhizobium</taxon>
    </lineage>
</organism>
<reference evidence="1 2" key="1">
    <citation type="submission" date="2014-03" db="EMBL/GenBank/DDBJ databases">
        <title>Bradyrhizobium valentinum sp. nov., isolated from effective nodules of Lupinus mariae-josephae, a lupine endemic of basic-lime soils in Eastern Spain.</title>
        <authorList>
            <person name="Duran D."/>
            <person name="Rey L."/>
            <person name="Navarro A."/>
            <person name="Busquets A."/>
            <person name="Imperial J."/>
            <person name="Ruiz-Argueso T."/>
        </authorList>
    </citation>
    <scope>NUCLEOTIDE SEQUENCE [LARGE SCALE GENOMIC DNA]</scope>
    <source>
        <strain evidence="1 2">Ro19</strain>
    </source>
</reference>
<dbReference type="RefSeq" id="WP_057845774.1">
    <property type="nucleotide sequence ID" value="NZ_LLYA01000170.1"/>
</dbReference>
<gene>
    <name evidence="1" type="ORF">CQ13_07550</name>
</gene>
<dbReference type="EMBL" id="LLYA01000170">
    <property type="protein sequence ID" value="KRR21881.1"/>
    <property type="molecule type" value="Genomic_DNA"/>
</dbReference>
<name>A0A0R3MNZ7_9BRAD</name>
<dbReference type="AlphaFoldDB" id="A0A0R3MNZ7"/>
<protein>
    <submittedName>
        <fullName evidence="1">Uncharacterized protein</fullName>
    </submittedName>
</protein>
<accession>A0A0R3MNZ7</accession>
<keyword evidence="2" id="KW-1185">Reference proteome</keyword>